<dbReference type="EMBL" id="BAAAUF010000032">
    <property type="protein sequence ID" value="GAA3051171.1"/>
    <property type="molecule type" value="Genomic_DNA"/>
</dbReference>
<reference evidence="4" key="1">
    <citation type="journal article" date="2019" name="Int. J. Syst. Evol. Microbiol.">
        <title>The Global Catalogue of Microorganisms (GCM) 10K type strain sequencing project: providing services to taxonomists for standard genome sequencing and annotation.</title>
        <authorList>
            <consortium name="The Broad Institute Genomics Platform"/>
            <consortium name="The Broad Institute Genome Sequencing Center for Infectious Disease"/>
            <person name="Wu L."/>
            <person name="Ma J."/>
        </authorList>
    </citation>
    <scope>NUCLEOTIDE SEQUENCE [LARGE SCALE GENOMIC DNA]</scope>
    <source>
        <strain evidence="4">JCM 9091</strain>
    </source>
</reference>
<protein>
    <recommendedName>
        <fullName evidence="5">MmpS family membrane protein</fullName>
    </recommendedName>
</protein>
<dbReference type="InterPro" id="IPR038468">
    <property type="entry name" value="MmpS_C"/>
</dbReference>
<proteinExistence type="predicted"/>
<evidence type="ECO:0008006" key="5">
    <source>
        <dbReference type="Google" id="ProtNLM"/>
    </source>
</evidence>
<dbReference type="Proteomes" id="UP001501532">
    <property type="component" value="Unassembled WGS sequence"/>
</dbReference>
<gene>
    <name evidence="3" type="ORF">GCM10010448_37880</name>
</gene>
<dbReference type="RefSeq" id="WP_234517417.1">
    <property type="nucleotide sequence ID" value="NZ_BAAAUF010000032.1"/>
</dbReference>
<feature type="compositionally biased region" description="Low complexity" evidence="1">
    <location>
        <begin position="1"/>
        <end position="22"/>
    </location>
</feature>
<feature type="transmembrane region" description="Helical" evidence="2">
    <location>
        <begin position="39"/>
        <end position="61"/>
    </location>
</feature>
<comment type="caution">
    <text evidence="3">The sequence shown here is derived from an EMBL/GenBank/DDBJ whole genome shotgun (WGS) entry which is preliminary data.</text>
</comment>
<dbReference type="Gene3D" id="2.60.40.2880">
    <property type="entry name" value="MmpS1-5, C-terminal soluble domain"/>
    <property type="match status" value="1"/>
</dbReference>
<feature type="compositionally biased region" description="Basic and acidic residues" evidence="1">
    <location>
        <begin position="82"/>
        <end position="104"/>
    </location>
</feature>
<keyword evidence="4" id="KW-1185">Reference proteome</keyword>
<evidence type="ECO:0000313" key="4">
    <source>
        <dbReference type="Proteomes" id="UP001501532"/>
    </source>
</evidence>
<name>A0ABP6LR13_9ACTN</name>
<evidence type="ECO:0000313" key="3">
    <source>
        <dbReference type="EMBL" id="GAA3051171.1"/>
    </source>
</evidence>
<accession>A0ABP6LR13</accession>
<keyword evidence="2" id="KW-0812">Transmembrane</keyword>
<feature type="region of interest" description="Disordered" evidence="1">
    <location>
        <begin position="1"/>
        <end position="35"/>
    </location>
</feature>
<feature type="region of interest" description="Disordered" evidence="1">
    <location>
        <begin position="64"/>
        <end position="104"/>
    </location>
</feature>
<keyword evidence="2" id="KW-1133">Transmembrane helix</keyword>
<sequence length="203" mass="20532">MSQQQYPQPQQPGWGNPQQPGYGAPPPPQPPKKSKTGKILGFGCLGVVALFVLIGIISAAAGGGGSTKSHDAAGAKSAATAPKEKKAAAGDKTGDKAKTGAAEDDKAKKTAVFKVWGTAPGGVDITYGSDSDTRQGHFKSGTFQATLPVTKGALYFNVMGQLNGGGDINCSVTIDGKTKKGHASGGYNICDAQLNAGLLGGWD</sequence>
<keyword evidence="2" id="KW-0472">Membrane</keyword>
<evidence type="ECO:0000256" key="2">
    <source>
        <dbReference type="SAM" id="Phobius"/>
    </source>
</evidence>
<evidence type="ECO:0000256" key="1">
    <source>
        <dbReference type="SAM" id="MobiDB-lite"/>
    </source>
</evidence>
<organism evidence="3 4">
    <name type="scientific">Streptomyces glomeratus</name>
    <dbReference type="NCBI Taxonomy" id="284452"/>
    <lineage>
        <taxon>Bacteria</taxon>
        <taxon>Bacillati</taxon>
        <taxon>Actinomycetota</taxon>
        <taxon>Actinomycetes</taxon>
        <taxon>Kitasatosporales</taxon>
        <taxon>Streptomycetaceae</taxon>
        <taxon>Streptomyces</taxon>
    </lineage>
</organism>